<dbReference type="EMBL" id="JAGIOF010000001">
    <property type="protein sequence ID" value="MBP2386917.1"/>
    <property type="molecule type" value="Genomic_DNA"/>
</dbReference>
<reference evidence="1 2" key="1">
    <citation type="submission" date="2021-03" db="EMBL/GenBank/DDBJ databases">
        <title>Sequencing the genomes of 1000 actinobacteria strains.</title>
        <authorList>
            <person name="Klenk H.-P."/>
        </authorList>
    </citation>
    <scope>NUCLEOTIDE SEQUENCE [LARGE SCALE GENOMIC DNA]</scope>
    <source>
        <strain evidence="1 2">DSM 15797</strain>
    </source>
</reference>
<comment type="caution">
    <text evidence="1">The sequence shown here is derived from an EMBL/GenBank/DDBJ whole genome shotgun (WGS) entry which is preliminary data.</text>
</comment>
<evidence type="ECO:0000313" key="2">
    <source>
        <dbReference type="Proteomes" id="UP001296993"/>
    </source>
</evidence>
<organism evidence="1 2">
    <name type="scientific">Paeniglutamicibacter kerguelensis</name>
    <dbReference type="NCBI Taxonomy" id="254788"/>
    <lineage>
        <taxon>Bacteria</taxon>
        <taxon>Bacillati</taxon>
        <taxon>Actinomycetota</taxon>
        <taxon>Actinomycetes</taxon>
        <taxon>Micrococcales</taxon>
        <taxon>Micrococcaceae</taxon>
        <taxon>Paeniglutamicibacter</taxon>
    </lineage>
</organism>
<proteinExistence type="predicted"/>
<accession>A0ABS4XEL1</accession>
<dbReference type="Proteomes" id="UP001296993">
    <property type="component" value="Unassembled WGS sequence"/>
</dbReference>
<sequence length="42" mass="4735">MEFLIVVALLVVLGGAALWARKHFSKEIQRAKEIRRANRDGA</sequence>
<evidence type="ECO:0000313" key="1">
    <source>
        <dbReference type="EMBL" id="MBP2386917.1"/>
    </source>
</evidence>
<keyword evidence="2" id="KW-1185">Reference proteome</keyword>
<name>A0ABS4XEL1_9MICC</name>
<protein>
    <submittedName>
        <fullName evidence="1">CHASE3 domain sensor protein</fullName>
    </submittedName>
</protein>
<gene>
    <name evidence="1" type="ORF">JOF47_002428</name>
</gene>
<dbReference type="RefSeq" id="WP_281070242.1">
    <property type="nucleotide sequence ID" value="NZ_BAAAJY010000010.1"/>
</dbReference>